<organism evidence="2">
    <name type="scientific">uncultured Caudovirales phage</name>
    <dbReference type="NCBI Taxonomy" id="2100421"/>
    <lineage>
        <taxon>Viruses</taxon>
        <taxon>Duplodnaviria</taxon>
        <taxon>Heunggongvirae</taxon>
        <taxon>Uroviricota</taxon>
        <taxon>Caudoviricetes</taxon>
        <taxon>Peduoviridae</taxon>
        <taxon>Maltschvirus</taxon>
        <taxon>Maltschvirus maltsch</taxon>
    </lineage>
</organism>
<name>A0A6J5PHY7_9CAUD</name>
<protein>
    <submittedName>
        <fullName evidence="2">Uncharacterized protein</fullName>
    </submittedName>
</protein>
<reference evidence="2" key="1">
    <citation type="submission" date="2020-04" db="EMBL/GenBank/DDBJ databases">
        <authorList>
            <person name="Chiriac C."/>
            <person name="Salcher M."/>
            <person name="Ghai R."/>
            <person name="Kavagutti S V."/>
        </authorList>
    </citation>
    <scope>NUCLEOTIDE SEQUENCE</scope>
</reference>
<feature type="region of interest" description="Disordered" evidence="1">
    <location>
        <begin position="17"/>
        <end position="70"/>
    </location>
</feature>
<proteinExistence type="predicted"/>
<evidence type="ECO:0000313" key="2">
    <source>
        <dbReference type="EMBL" id="CAB4167264.1"/>
    </source>
</evidence>
<accession>A0A6J5PHY7</accession>
<dbReference type="EMBL" id="LR796810">
    <property type="protein sequence ID" value="CAB4167264.1"/>
    <property type="molecule type" value="Genomic_DNA"/>
</dbReference>
<sequence>MPNTSNALESLLQRVHRTSAQPAGSAETRMESSAHTVRLRQSGAMPVKPRSRQCRRNLNTSPITHGSLPVPSGIKTSVVAARMPPAAVAARNLNSPNPKQKTNMYCLEVITSINDRASARQLQPKSQSRDCSFHIGKKGIVLHSARHRDTIYIHAESKIYCKTAGYLRALTRLGNQTKINATVEKLYSKYAA</sequence>
<evidence type="ECO:0000256" key="1">
    <source>
        <dbReference type="SAM" id="MobiDB-lite"/>
    </source>
</evidence>
<gene>
    <name evidence="2" type="ORF">UFOVP861_12</name>
</gene>